<keyword evidence="6" id="KW-0482">Metalloprotease</keyword>
<evidence type="ECO:0000256" key="4">
    <source>
        <dbReference type="ARBA" id="ARBA00022801"/>
    </source>
</evidence>
<evidence type="ECO:0000256" key="5">
    <source>
        <dbReference type="ARBA" id="ARBA00022833"/>
    </source>
</evidence>
<proteinExistence type="inferred from homology"/>
<evidence type="ECO:0000313" key="8">
    <source>
        <dbReference type="EMBL" id="PAP77410.1"/>
    </source>
</evidence>
<evidence type="ECO:0000256" key="3">
    <source>
        <dbReference type="ARBA" id="ARBA00022670"/>
    </source>
</evidence>
<dbReference type="AlphaFoldDB" id="A0A271J230"/>
<keyword evidence="5" id="KW-0862">Zinc</keyword>
<dbReference type="Gene3D" id="3.40.630.10">
    <property type="entry name" value="Zn peptidases"/>
    <property type="match status" value="1"/>
</dbReference>
<dbReference type="GO" id="GO:0004181">
    <property type="term" value="F:metallocarboxypeptidase activity"/>
    <property type="evidence" value="ECO:0007669"/>
    <property type="project" value="InterPro"/>
</dbReference>
<dbReference type="OrthoDB" id="4499135at2"/>
<comment type="caution">
    <text evidence="8">The sequence shown here is derived from an EMBL/GenBank/DDBJ whole genome shotgun (WGS) entry which is preliminary data.</text>
</comment>
<reference evidence="8 9" key="1">
    <citation type="submission" date="2016-11" db="EMBL/GenBank/DDBJ databases">
        <title>Study of marine rhodopsin-containing bacteria.</title>
        <authorList>
            <person name="Yoshizawa S."/>
            <person name="Kumagai Y."/>
            <person name="Kogure K."/>
        </authorList>
    </citation>
    <scope>NUCLEOTIDE SEQUENCE [LARGE SCALE GENOMIC DNA]</scope>
    <source>
        <strain evidence="8 9">SAORIC-28</strain>
    </source>
</reference>
<dbReference type="PANTHER" id="PTHR11705:SF143">
    <property type="entry name" value="SLL0236 PROTEIN"/>
    <property type="match status" value="1"/>
</dbReference>
<dbReference type="SMART" id="SM00631">
    <property type="entry name" value="Zn_pept"/>
    <property type="match status" value="1"/>
</dbReference>
<dbReference type="GO" id="GO:0006508">
    <property type="term" value="P:proteolysis"/>
    <property type="evidence" value="ECO:0007669"/>
    <property type="project" value="UniProtKB-KW"/>
</dbReference>
<comment type="similarity">
    <text evidence="2">Belongs to the peptidase M14 family.</text>
</comment>
<dbReference type="EMBL" id="MQWD01000001">
    <property type="protein sequence ID" value="PAP77410.1"/>
    <property type="molecule type" value="Genomic_DNA"/>
</dbReference>
<dbReference type="RefSeq" id="WP_095511077.1">
    <property type="nucleotide sequence ID" value="NZ_MQWD01000001.1"/>
</dbReference>
<dbReference type="Proteomes" id="UP000216339">
    <property type="component" value="Unassembled WGS sequence"/>
</dbReference>
<evidence type="ECO:0000313" key="9">
    <source>
        <dbReference type="Proteomes" id="UP000216339"/>
    </source>
</evidence>
<keyword evidence="9" id="KW-1185">Reference proteome</keyword>
<dbReference type="GO" id="GO:0005615">
    <property type="term" value="C:extracellular space"/>
    <property type="evidence" value="ECO:0007669"/>
    <property type="project" value="TreeGrafter"/>
</dbReference>
<keyword evidence="3" id="KW-0645">Protease</keyword>
<evidence type="ECO:0000256" key="1">
    <source>
        <dbReference type="ARBA" id="ARBA00001947"/>
    </source>
</evidence>
<dbReference type="SUPFAM" id="SSF53187">
    <property type="entry name" value="Zn-dependent exopeptidases"/>
    <property type="match status" value="1"/>
</dbReference>
<sequence>MTLADLDTDDLRFRTSADVFDDLRSACEQNPDLATFETIGESEEGRPIAGVALGYGPRLVTLVAGAHADEPVGPETLRTLVLEGLAARDWGAEGGGLEELWGEVTFRIVPHVNPDGEARNWPWIEAWDVGRPHETLAAFLRGRRRELPGRDVEYGYPAMRPENAAATAFLFGDGPVALHASLHGMGFSEGALLLVERGWLDRPETDALRHGLAEAAGAVGLRLHDHDRDDDKGFDYAGPGFWTTPSGAAMRAHFERSGDPETAARFHNASMDQAAEAGGDPLRIVTELPLFQLAADYEHEPGVPALLHTWRERTPALVEAAAEGADLGPLVDDLGLRCVPLADAVRVHLATLELAIRGVVA</sequence>
<gene>
    <name evidence="8" type="ORF">BSZ37_13675</name>
</gene>
<organism evidence="8 9">
    <name type="scientific">Rubrivirga marina</name>
    <dbReference type="NCBI Taxonomy" id="1196024"/>
    <lineage>
        <taxon>Bacteria</taxon>
        <taxon>Pseudomonadati</taxon>
        <taxon>Rhodothermota</taxon>
        <taxon>Rhodothermia</taxon>
        <taxon>Rhodothermales</taxon>
        <taxon>Rubricoccaceae</taxon>
        <taxon>Rubrivirga</taxon>
    </lineage>
</organism>
<dbReference type="PANTHER" id="PTHR11705">
    <property type="entry name" value="PROTEASE FAMILY M14 CARBOXYPEPTIDASE A,B"/>
    <property type="match status" value="1"/>
</dbReference>
<feature type="domain" description="Peptidase M14" evidence="7">
    <location>
        <begin position="13"/>
        <end position="312"/>
    </location>
</feature>
<accession>A0A271J230</accession>
<keyword evidence="4" id="KW-0378">Hydrolase</keyword>
<dbReference type="Pfam" id="PF00246">
    <property type="entry name" value="Peptidase_M14"/>
    <property type="match status" value="1"/>
</dbReference>
<name>A0A271J230_9BACT</name>
<dbReference type="GO" id="GO:0008270">
    <property type="term" value="F:zinc ion binding"/>
    <property type="evidence" value="ECO:0007669"/>
    <property type="project" value="InterPro"/>
</dbReference>
<comment type="cofactor">
    <cofactor evidence="1">
        <name>Zn(2+)</name>
        <dbReference type="ChEBI" id="CHEBI:29105"/>
    </cofactor>
</comment>
<dbReference type="InterPro" id="IPR000834">
    <property type="entry name" value="Peptidase_M14"/>
</dbReference>
<protein>
    <recommendedName>
        <fullName evidence="7">Peptidase M14 domain-containing protein</fullName>
    </recommendedName>
</protein>
<evidence type="ECO:0000256" key="2">
    <source>
        <dbReference type="ARBA" id="ARBA00005988"/>
    </source>
</evidence>
<evidence type="ECO:0000259" key="7">
    <source>
        <dbReference type="SMART" id="SM00631"/>
    </source>
</evidence>
<evidence type="ECO:0000256" key="6">
    <source>
        <dbReference type="ARBA" id="ARBA00023049"/>
    </source>
</evidence>